<dbReference type="PANTHER" id="PTHR45913">
    <property type="entry name" value="EPM2A-INTERACTING PROTEIN 1"/>
    <property type="match status" value="1"/>
</dbReference>
<evidence type="ECO:0000313" key="3">
    <source>
        <dbReference type="Proteomes" id="UP000801492"/>
    </source>
</evidence>
<evidence type="ECO:0000313" key="2">
    <source>
        <dbReference type="EMBL" id="KAF2891503.1"/>
    </source>
</evidence>
<reference evidence="2" key="1">
    <citation type="submission" date="2019-08" db="EMBL/GenBank/DDBJ databases">
        <title>The genome of the North American firefly Photinus pyralis.</title>
        <authorList>
            <consortium name="Photinus pyralis genome working group"/>
            <person name="Fallon T.R."/>
            <person name="Sander Lower S.E."/>
            <person name="Weng J.-K."/>
        </authorList>
    </citation>
    <scope>NUCLEOTIDE SEQUENCE</scope>
    <source>
        <strain evidence="2">TRF0915ILg1</strain>
        <tissue evidence="2">Whole body</tissue>
    </source>
</reference>
<comment type="caution">
    <text evidence="2">The sequence shown here is derived from an EMBL/GenBank/DDBJ whole genome shotgun (WGS) entry which is preliminary data.</text>
</comment>
<dbReference type="Proteomes" id="UP000801492">
    <property type="component" value="Unassembled WGS sequence"/>
</dbReference>
<name>A0A8K0CQ11_IGNLU</name>
<dbReference type="AlphaFoldDB" id="A0A8K0CQ11"/>
<feature type="region of interest" description="Disordered" evidence="1">
    <location>
        <begin position="1"/>
        <end position="27"/>
    </location>
</feature>
<dbReference type="PANTHER" id="PTHR45913:SF19">
    <property type="entry name" value="LOW QUALITY PROTEIN: ZINC FINGER BED DOMAIN-CONTAINING PROTEIN 5-LIKE"/>
    <property type="match status" value="1"/>
</dbReference>
<dbReference type="OrthoDB" id="6751300at2759"/>
<accession>A0A8K0CQ11</accession>
<evidence type="ECO:0000256" key="1">
    <source>
        <dbReference type="SAM" id="MobiDB-lite"/>
    </source>
</evidence>
<gene>
    <name evidence="2" type="ORF">ILUMI_14670</name>
</gene>
<sequence length="112" mass="12539">MEKFLKKSVQPSTSGTSGSSGNESKAKKNRLYDDNYLKFGFTVMNNKPQCVICNEVLSSDKYDLFLDSIRDYEIDWTKCIAICSDGAKAMTGNKSGLVAKLKSRMPNVTWIH</sequence>
<feature type="compositionally biased region" description="Low complexity" evidence="1">
    <location>
        <begin position="12"/>
        <end position="21"/>
    </location>
</feature>
<dbReference type="EMBL" id="VTPC01030019">
    <property type="protein sequence ID" value="KAF2891503.1"/>
    <property type="molecule type" value="Genomic_DNA"/>
</dbReference>
<keyword evidence="3" id="KW-1185">Reference proteome</keyword>
<protein>
    <submittedName>
        <fullName evidence="2">Uncharacterized protein</fullName>
    </submittedName>
</protein>
<proteinExistence type="predicted"/>
<organism evidence="2 3">
    <name type="scientific">Ignelater luminosus</name>
    <name type="common">Cucubano</name>
    <name type="synonym">Pyrophorus luminosus</name>
    <dbReference type="NCBI Taxonomy" id="2038154"/>
    <lineage>
        <taxon>Eukaryota</taxon>
        <taxon>Metazoa</taxon>
        <taxon>Ecdysozoa</taxon>
        <taxon>Arthropoda</taxon>
        <taxon>Hexapoda</taxon>
        <taxon>Insecta</taxon>
        <taxon>Pterygota</taxon>
        <taxon>Neoptera</taxon>
        <taxon>Endopterygota</taxon>
        <taxon>Coleoptera</taxon>
        <taxon>Polyphaga</taxon>
        <taxon>Elateriformia</taxon>
        <taxon>Elateroidea</taxon>
        <taxon>Elateridae</taxon>
        <taxon>Agrypninae</taxon>
        <taxon>Pyrophorini</taxon>
        <taxon>Ignelater</taxon>
    </lineage>
</organism>